<dbReference type="GO" id="GO:0030414">
    <property type="term" value="F:peptidase inhibitor activity"/>
    <property type="evidence" value="ECO:0007669"/>
    <property type="project" value="InterPro"/>
</dbReference>
<dbReference type="STRING" id="29170.A0A368FTN5"/>
<dbReference type="InterPro" id="IPR008197">
    <property type="entry name" value="WAP_dom"/>
</dbReference>
<evidence type="ECO:0000313" key="6">
    <source>
        <dbReference type="Proteomes" id="UP000252519"/>
    </source>
</evidence>
<dbReference type="SUPFAM" id="SSF57610">
    <property type="entry name" value="Thyroglobulin type-1 domain"/>
    <property type="match status" value="1"/>
</dbReference>
<dbReference type="SMART" id="SM00211">
    <property type="entry name" value="TY"/>
    <property type="match status" value="1"/>
</dbReference>
<dbReference type="InterPro" id="IPR036857">
    <property type="entry name" value="Thyroglobulin_1_sf"/>
</dbReference>
<comment type="caution">
    <text evidence="5">The sequence shown here is derived from an EMBL/GenBank/DDBJ whole genome shotgun (WGS) entry which is preliminary data.</text>
</comment>
<dbReference type="Pfam" id="PF00095">
    <property type="entry name" value="WAP"/>
    <property type="match status" value="1"/>
</dbReference>
<sequence>MFPLRSFPIVAETPIQPVKDRSNRVRVASTRLEKNGLCPPAGDEKSCNTYTQCSHDADCRDVEKCCPNACGSVCVDPTKASNCVHFAVAVKKLPEQKLHNRYFPKCDENGKFAPIQCDQRQCWCVDVNYGSEIPGSAVAISMRRADMCRENLSKLWLSMGNNLVFVDRMVSVAHFL</sequence>
<proteinExistence type="predicted"/>
<dbReference type="AlphaFoldDB" id="A0A368FTN5"/>
<dbReference type="PROSITE" id="PS00484">
    <property type="entry name" value="THYROGLOBULIN_1_1"/>
    <property type="match status" value="1"/>
</dbReference>
<feature type="domain" description="WAP" evidence="4">
    <location>
        <begin position="31"/>
        <end position="78"/>
    </location>
</feature>
<dbReference type="SMART" id="SM00217">
    <property type="entry name" value="WAP"/>
    <property type="match status" value="1"/>
</dbReference>
<reference evidence="5 6" key="1">
    <citation type="submission" date="2014-10" db="EMBL/GenBank/DDBJ databases">
        <title>Draft genome of the hookworm Ancylostoma caninum.</title>
        <authorList>
            <person name="Mitreva M."/>
        </authorList>
    </citation>
    <scope>NUCLEOTIDE SEQUENCE [LARGE SCALE GENOMIC DNA]</scope>
    <source>
        <strain evidence="5 6">Baltimore</strain>
    </source>
</reference>
<dbReference type="EMBL" id="JOJR01000661">
    <property type="protein sequence ID" value="RCN35452.1"/>
    <property type="molecule type" value="Genomic_DNA"/>
</dbReference>
<dbReference type="GO" id="GO:0005576">
    <property type="term" value="C:extracellular region"/>
    <property type="evidence" value="ECO:0007669"/>
    <property type="project" value="InterPro"/>
</dbReference>
<dbReference type="InterPro" id="IPR000716">
    <property type="entry name" value="Thyroglobulin_1"/>
</dbReference>
<comment type="caution">
    <text evidence="2">Lacks conserved residue(s) required for the propagation of feature annotation.</text>
</comment>
<dbReference type="Pfam" id="PF00086">
    <property type="entry name" value="Thyroglobulin_1"/>
    <property type="match status" value="1"/>
</dbReference>
<keyword evidence="1" id="KW-1015">Disulfide bond</keyword>
<dbReference type="OrthoDB" id="5804926at2759"/>
<protein>
    <submittedName>
        <fullName evidence="5">WAP-type 'four-disulfide core</fullName>
    </submittedName>
</protein>
<evidence type="ECO:0000256" key="1">
    <source>
        <dbReference type="ARBA" id="ARBA00023157"/>
    </source>
</evidence>
<dbReference type="PROSITE" id="PS51162">
    <property type="entry name" value="THYROGLOBULIN_1_2"/>
    <property type="match status" value="1"/>
</dbReference>
<dbReference type="PROSITE" id="PS51390">
    <property type="entry name" value="WAP"/>
    <property type="match status" value="1"/>
</dbReference>
<evidence type="ECO:0000259" key="3">
    <source>
        <dbReference type="PROSITE" id="PS51162"/>
    </source>
</evidence>
<dbReference type="Gene3D" id="4.10.75.10">
    <property type="entry name" value="Elafin-like"/>
    <property type="match status" value="1"/>
</dbReference>
<gene>
    <name evidence="5" type="ORF">ANCCAN_18685</name>
</gene>
<feature type="domain" description="Thyroglobulin type-1" evidence="3">
    <location>
        <begin position="80"/>
        <end position="148"/>
    </location>
</feature>
<keyword evidence="6" id="KW-1185">Reference proteome</keyword>
<dbReference type="Gene3D" id="4.10.800.10">
    <property type="entry name" value="Thyroglobulin type-1"/>
    <property type="match status" value="1"/>
</dbReference>
<dbReference type="Proteomes" id="UP000252519">
    <property type="component" value="Unassembled WGS sequence"/>
</dbReference>
<dbReference type="PRINTS" id="PR00003">
    <property type="entry name" value="4DISULPHCORE"/>
</dbReference>
<dbReference type="InterPro" id="IPR036645">
    <property type="entry name" value="Elafin-like_sf"/>
</dbReference>
<organism evidence="5 6">
    <name type="scientific">Ancylostoma caninum</name>
    <name type="common">Dog hookworm</name>
    <dbReference type="NCBI Taxonomy" id="29170"/>
    <lineage>
        <taxon>Eukaryota</taxon>
        <taxon>Metazoa</taxon>
        <taxon>Ecdysozoa</taxon>
        <taxon>Nematoda</taxon>
        <taxon>Chromadorea</taxon>
        <taxon>Rhabditida</taxon>
        <taxon>Rhabditina</taxon>
        <taxon>Rhabditomorpha</taxon>
        <taxon>Strongyloidea</taxon>
        <taxon>Ancylostomatidae</taxon>
        <taxon>Ancylostomatinae</taxon>
        <taxon>Ancylostoma</taxon>
    </lineage>
</organism>
<accession>A0A368FTN5</accession>
<evidence type="ECO:0000259" key="4">
    <source>
        <dbReference type="PROSITE" id="PS51390"/>
    </source>
</evidence>
<evidence type="ECO:0000256" key="2">
    <source>
        <dbReference type="PROSITE-ProRule" id="PRU00500"/>
    </source>
</evidence>
<name>A0A368FTN5_ANCCA</name>
<dbReference type="CDD" id="cd00191">
    <property type="entry name" value="TY"/>
    <property type="match status" value="1"/>
</dbReference>
<evidence type="ECO:0000313" key="5">
    <source>
        <dbReference type="EMBL" id="RCN35452.1"/>
    </source>
</evidence>